<dbReference type="EC" id="2.4.99.28" evidence="16"/>
<accession>A0A4V5NYG5</accession>
<keyword evidence="10 16" id="KW-1133">Transmembrane helix</keyword>
<dbReference type="InterPro" id="IPR001182">
    <property type="entry name" value="FtsW/RodA"/>
</dbReference>
<comment type="subcellular location">
    <subcellularLocation>
        <location evidence="16">Cell inner membrane</location>
        <topology evidence="16">Multi-pass membrane protein</topology>
    </subcellularLocation>
    <subcellularLocation>
        <location evidence="1">Cell membrane</location>
        <topology evidence="1">Multi-pass membrane protein</topology>
    </subcellularLocation>
    <text evidence="16">Localizes to the division septum.</text>
</comment>
<comment type="pathway">
    <text evidence="2 16">Cell wall biogenesis; peptidoglycan biosynthesis.</text>
</comment>
<dbReference type="UniPathway" id="UPA00219"/>
<keyword evidence="8 16" id="KW-0133">Cell shape</keyword>
<feature type="transmembrane region" description="Helical" evidence="16">
    <location>
        <begin position="119"/>
        <end position="140"/>
    </location>
</feature>
<keyword evidence="9 16" id="KW-0573">Peptidoglycan synthesis</keyword>
<dbReference type="InterPro" id="IPR013437">
    <property type="entry name" value="FtsW"/>
</dbReference>
<keyword evidence="11 16" id="KW-0472">Membrane</keyword>
<evidence type="ECO:0000313" key="18">
    <source>
        <dbReference type="Proteomes" id="UP000305675"/>
    </source>
</evidence>
<organism evidence="17 18">
    <name type="scientific">Ferrimonas aestuarii</name>
    <dbReference type="NCBI Taxonomy" id="2569539"/>
    <lineage>
        <taxon>Bacteria</taxon>
        <taxon>Pseudomonadati</taxon>
        <taxon>Pseudomonadota</taxon>
        <taxon>Gammaproteobacteria</taxon>
        <taxon>Alteromonadales</taxon>
        <taxon>Ferrimonadaceae</taxon>
        <taxon>Ferrimonas</taxon>
    </lineage>
</organism>
<name>A0A4V5NYG5_9GAMM</name>
<feature type="transmembrane region" description="Helical" evidence="16">
    <location>
        <begin position="197"/>
        <end position="217"/>
    </location>
</feature>
<evidence type="ECO:0000256" key="9">
    <source>
        <dbReference type="ARBA" id="ARBA00022984"/>
    </source>
</evidence>
<dbReference type="RefSeq" id="WP_136864088.1">
    <property type="nucleotide sequence ID" value="NZ_SWCJ01000011.1"/>
</dbReference>
<evidence type="ECO:0000256" key="6">
    <source>
        <dbReference type="ARBA" id="ARBA00022679"/>
    </source>
</evidence>
<dbReference type="PANTHER" id="PTHR30474:SF2">
    <property type="entry name" value="PEPTIDOGLYCAN GLYCOSYLTRANSFERASE FTSW-RELATED"/>
    <property type="match status" value="1"/>
</dbReference>
<evidence type="ECO:0000256" key="8">
    <source>
        <dbReference type="ARBA" id="ARBA00022960"/>
    </source>
</evidence>
<comment type="similarity">
    <text evidence="14 16">Belongs to the SEDS family. FtsW subfamily.</text>
</comment>
<dbReference type="OrthoDB" id="9768187at2"/>
<dbReference type="GO" id="GO:0008955">
    <property type="term" value="F:peptidoglycan glycosyltransferase activity"/>
    <property type="evidence" value="ECO:0007669"/>
    <property type="project" value="UniProtKB-UniRule"/>
</dbReference>
<comment type="caution">
    <text evidence="17">The sequence shown here is derived from an EMBL/GenBank/DDBJ whole genome shotgun (WGS) entry which is preliminary data.</text>
</comment>
<dbReference type="HAMAP" id="MF_00913">
    <property type="entry name" value="PGT_FtsW_proteobact"/>
    <property type="match status" value="1"/>
</dbReference>
<dbReference type="PANTHER" id="PTHR30474">
    <property type="entry name" value="CELL CYCLE PROTEIN"/>
    <property type="match status" value="1"/>
</dbReference>
<dbReference type="GO" id="GO:0005886">
    <property type="term" value="C:plasma membrane"/>
    <property type="evidence" value="ECO:0007669"/>
    <property type="project" value="UniProtKB-SubCell"/>
</dbReference>
<feature type="transmembrane region" description="Helical" evidence="16">
    <location>
        <begin position="21"/>
        <end position="41"/>
    </location>
</feature>
<evidence type="ECO:0000313" key="17">
    <source>
        <dbReference type="EMBL" id="TKB53728.1"/>
    </source>
</evidence>
<comment type="catalytic activity">
    <reaction evidence="15 16">
        <text>[GlcNAc-(1-&gt;4)-Mur2Ac(oyl-L-Ala-gamma-D-Glu-L-Lys-D-Ala-D-Ala)](n)-di-trans,octa-cis-undecaprenyl diphosphate + beta-D-GlcNAc-(1-&gt;4)-Mur2Ac(oyl-L-Ala-gamma-D-Glu-L-Lys-D-Ala-D-Ala)-di-trans,octa-cis-undecaprenyl diphosphate = [GlcNAc-(1-&gt;4)-Mur2Ac(oyl-L-Ala-gamma-D-Glu-L-Lys-D-Ala-D-Ala)](n+1)-di-trans,octa-cis-undecaprenyl diphosphate + di-trans,octa-cis-undecaprenyl diphosphate + H(+)</text>
        <dbReference type="Rhea" id="RHEA:23708"/>
        <dbReference type="Rhea" id="RHEA-COMP:9602"/>
        <dbReference type="Rhea" id="RHEA-COMP:9603"/>
        <dbReference type="ChEBI" id="CHEBI:15378"/>
        <dbReference type="ChEBI" id="CHEBI:58405"/>
        <dbReference type="ChEBI" id="CHEBI:60033"/>
        <dbReference type="ChEBI" id="CHEBI:78435"/>
        <dbReference type="EC" id="2.4.99.28"/>
    </reaction>
</comment>
<feature type="transmembrane region" description="Helical" evidence="16">
    <location>
        <begin position="351"/>
        <end position="370"/>
    </location>
</feature>
<dbReference type="GO" id="GO:0043093">
    <property type="term" value="P:FtsZ-dependent cytokinesis"/>
    <property type="evidence" value="ECO:0007669"/>
    <property type="project" value="UniProtKB-UniRule"/>
</dbReference>
<evidence type="ECO:0000256" key="12">
    <source>
        <dbReference type="ARBA" id="ARBA00023306"/>
    </source>
</evidence>
<keyword evidence="18" id="KW-1185">Reference proteome</keyword>
<dbReference type="AlphaFoldDB" id="A0A4V5NYG5"/>
<evidence type="ECO:0000256" key="11">
    <source>
        <dbReference type="ARBA" id="ARBA00023136"/>
    </source>
</evidence>
<keyword evidence="4 16" id="KW-0132">Cell division</keyword>
<sequence>MVGALWQGIRGNDRSDGGYDRVLLTLILTLAMIGLVMVSSASLAEAESLKGDPYFFVKRHLAFLSMAMVILVITINIPMSFWQQHSGKLLALGLLLLVAVLIGGRTVNGATRWLSVGPLNLQVAEVAKFTLFLYLASYLVRRHQEVREELKGFLKPFAALGVYALFILGQPDLGTVVVMFVTVMGMLFLAGAKLRDFFALCLLGVGLVVLLIASAPYRLRRVTSFWDPWADPFGAGYQLTQSLMAYGRGDWLGQGLGNSIQKLEYLPEAHTDFIFAVLGEELGFIGVSCVLLLELWLALRALKIGNLALKNNQAFSGYFAYGIGIWFSFQTAVNVGASVGLLPTKGLTLPMVSYGGSSLWVMTVAAAILLRVDYERRLQQDSSPEVSNEST</sequence>
<evidence type="ECO:0000256" key="7">
    <source>
        <dbReference type="ARBA" id="ARBA00022692"/>
    </source>
</evidence>
<dbReference type="GO" id="GO:0071555">
    <property type="term" value="P:cell wall organization"/>
    <property type="evidence" value="ECO:0007669"/>
    <property type="project" value="UniProtKB-KW"/>
</dbReference>
<evidence type="ECO:0000256" key="5">
    <source>
        <dbReference type="ARBA" id="ARBA00022676"/>
    </source>
</evidence>
<keyword evidence="5 16" id="KW-0328">Glycosyltransferase</keyword>
<keyword evidence="6 16" id="KW-0808">Transferase</keyword>
<keyword evidence="16" id="KW-0997">Cell inner membrane</keyword>
<evidence type="ECO:0000256" key="1">
    <source>
        <dbReference type="ARBA" id="ARBA00004651"/>
    </source>
</evidence>
<evidence type="ECO:0000256" key="4">
    <source>
        <dbReference type="ARBA" id="ARBA00022618"/>
    </source>
</evidence>
<dbReference type="InterPro" id="IPR018365">
    <property type="entry name" value="Cell_cycle_FtsW-rel_CS"/>
</dbReference>
<keyword evidence="13 16" id="KW-0961">Cell wall biogenesis/degradation</keyword>
<dbReference type="Proteomes" id="UP000305675">
    <property type="component" value="Unassembled WGS sequence"/>
</dbReference>
<dbReference type="GO" id="GO:0009252">
    <property type="term" value="P:peptidoglycan biosynthetic process"/>
    <property type="evidence" value="ECO:0007669"/>
    <property type="project" value="UniProtKB-UniRule"/>
</dbReference>
<dbReference type="GO" id="GO:0008360">
    <property type="term" value="P:regulation of cell shape"/>
    <property type="evidence" value="ECO:0007669"/>
    <property type="project" value="UniProtKB-KW"/>
</dbReference>
<dbReference type="GO" id="GO:0032153">
    <property type="term" value="C:cell division site"/>
    <property type="evidence" value="ECO:0007669"/>
    <property type="project" value="UniProtKB-UniRule"/>
</dbReference>
<feature type="transmembrane region" description="Helical" evidence="16">
    <location>
        <begin position="61"/>
        <end position="82"/>
    </location>
</feature>
<comment type="function">
    <text evidence="16">Peptidoglycan polymerase that is essential for cell division.</text>
</comment>
<reference evidence="17 18" key="1">
    <citation type="submission" date="2019-04" db="EMBL/GenBank/DDBJ databases">
        <authorList>
            <person name="Hwang J.C."/>
        </authorList>
    </citation>
    <scope>NUCLEOTIDE SEQUENCE [LARGE SCALE GENOMIC DNA]</scope>
    <source>
        <strain evidence="17 18">IMCC35002</strain>
    </source>
</reference>
<evidence type="ECO:0000256" key="3">
    <source>
        <dbReference type="ARBA" id="ARBA00022475"/>
    </source>
</evidence>
<dbReference type="PROSITE" id="PS00428">
    <property type="entry name" value="FTSW_RODA_SPOVE"/>
    <property type="match status" value="1"/>
</dbReference>
<feature type="transmembrane region" description="Helical" evidence="16">
    <location>
        <begin position="273"/>
        <end position="297"/>
    </location>
</feature>
<evidence type="ECO:0000256" key="14">
    <source>
        <dbReference type="ARBA" id="ARBA00038053"/>
    </source>
</evidence>
<feature type="transmembrane region" description="Helical" evidence="16">
    <location>
        <begin position="152"/>
        <end position="168"/>
    </location>
</feature>
<evidence type="ECO:0000256" key="16">
    <source>
        <dbReference type="HAMAP-Rule" id="MF_00913"/>
    </source>
</evidence>
<evidence type="ECO:0000256" key="13">
    <source>
        <dbReference type="ARBA" id="ARBA00023316"/>
    </source>
</evidence>
<keyword evidence="7 16" id="KW-0812">Transmembrane</keyword>
<evidence type="ECO:0000256" key="15">
    <source>
        <dbReference type="ARBA" id="ARBA00049902"/>
    </source>
</evidence>
<evidence type="ECO:0000256" key="2">
    <source>
        <dbReference type="ARBA" id="ARBA00004752"/>
    </source>
</evidence>
<evidence type="ECO:0000256" key="10">
    <source>
        <dbReference type="ARBA" id="ARBA00022989"/>
    </source>
</evidence>
<keyword evidence="3 16" id="KW-1003">Cell membrane</keyword>
<dbReference type="EMBL" id="SWCJ01000011">
    <property type="protein sequence ID" value="TKB53728.1"/>
    <property type="molecule type" value="Genomic_DNA"/>
</dbReference>
<dbReference type="GO" id="GO:0015648">
    <property type="term" value="F:lipid-linked peptidoglycan transporter activity"/>
    <property type="evidence" value="ECO:0007669"/>
    <property type="project" value="TreeGrafter"/>
</dbReference>
<dbReference type="Pfam" id="PF01098">
    <property type="entry name" value="FTSW_RODA_SPOVE"/>
    <property type="match status" value="1"/>
</dbReference>
<gene>
    <name evidence="16 17" type="primary">ftsW</name>
    <name evidence="17" type="ORF">FCL42_14220</name>
</gene>
<feature type="transmembrane region" description="Helical" evidence="16">
    <location>
        <begin position="89"/>
        <end position="107"/>
    </location>
</feature>
<feature type="transmembrane region" description="Helical" evidence="16">
    <location>
        <begin position="318"/>
        <end position="339"/>
    </location>
</feature>
<dbReference type="NCBIfam" id="NF008042">
    <property type="entry name" value="PRK10774.1"/>
    <property type="match status" value="1"/>
</dbReference>
<dbReference type="NCBIfam" id="TIGR02614">
    <property type="entry name" value="ftsW"/>
    <property type="match status" value="1"/>
</dbReference>
<feature type="transmembrane region" description="Helical" evidence="16">
    <location>
        <begin position="174"/>
        <end position="190"/>
    </location>
</feature>
<proteinExistence type="inferred from homology"/>
<keyword evidence="12 16" id="KW-0131">Cell cycle</keyword>
<protein>
    <recommendedName>
        <fullName evidence="16">Probable peptidoglycan glycosyltransferase FtsW</fullName>
        <shortName evidence="16">PGT</shortName>
        <ecNumber evidence="16">2.4.99.28</ecNumber>
    </recommendedName>
    <alternativeName>
        <fullName evidence="16">Cell division protein FtsW</fullName>
    </alternativeName>
    <alternativeName>
        <fullName evidence="16">Cell wall polymerase</fullName>
    </alternativeName>
    <alternativeName>
        <fullName evidence="16">Peptidoglycan polymerase</fullName>
        <shortName evidence="16">PG polymerase</shortName>
    </alternativeName>
</protein>